<evidence type="ECO:0000259" key="4">
    <source>
        <dbReference type="PROSITE" id="PS50102"/>
    </source>
</evidence>
<dbReference type="CDD" id="cd00590">
    <property type="entry name" value="RRM_SF"/>
    <property type="match status" value="1"/>
</dbReference>
<sequence length="598" mass="66795">MLNAMGNAIMGSPFLVFFSQGKGFHYIVSRVVFDVKGYLFMLLFFFFCWIDWLCSSFILKLVNQTMPNMSNYTGSVSGAFPRLLGMVPGISHGPSGAATTSMSNLSQVPMAPSAAAMAAAQAIVAAQTLQAHASQIRQRLFRYCVPRKKEVKGEALKKYLQVGNLSPQLTTEQLKQLFSFCGTVVDCTITDSKHLAYIEYSKPEEATAALALNNMEVCGRDLNVEIAKSLPQKPSLDNSSSSSLPMMMQQAVAMQQIQFQQAILMQQAMATQQAANKAATMKSATEFAAARAAEDYWKRRKKKLTRNLGHHLTLLPGLDRSQNHQLVTGEGGDLGLIHHHFVAREVIDQDHLDQLMRGEGGHIEIPRIFLKVCDTVDQIITIHLVQGEVGVTRSRSRSVEDSTDKKDEARGQGQDLVKAGKEPETHPEVLMILNRNRGGGLVNNDSHEDINVAEDIKEERRGRSMSRSLETKHKSSRRNELDENKDTGSRRRSRSRSVDGKRSHAKETQSRDKTSKRSSGRRSRSVFSEGRHRRERRPSPEYSDENKSSSRRKGHSRSREKRESSRDKISKRHKRLRSASLGDDNGKGDRSPSPISSE</sequence>
<name>A0ABQ8EQU0_BRANA</name>
<gene>
    <name evidence="5" type="ORF">HID58_002725</name>
</gene>
<feature type="region of interest" description="Disordered" evidence="2">
    <location>
        <begin position="391"/>
        <end position="427"/>
    </location>
</feature>
<dbReference type="Gene3D" id="3.30.70.330">
    <property type="match status" value="1"/>
</dbReference>
<dbReference type="SUPFAM" id="SSF54928">
    <property type="entry name" value="RNA-binding domain, RBD"/>
    <property type="match status" value="1"/>
</dbReference>
<accession>A0ABQ8EQU0</accession>
<reference evidence="5 6" key="1">
    <citation type="submission" date="2021-05" db="EMBL/GenBank/DDBJ databases">
        <title>Genome Assembly of Synthetic Allotetraploid Brassica napus Reveals Homoeologous Exchanges between Subgenomes.</title>
        <authorList>
            <person name="Davis J.T."/>
        </authorList>
    </citation>
    <scope>NUCLEOTIDE SEQUENCE [LARGE SCALE GENOMIC DNA]</scope>
    <source>
        <strain evidence="6">cv. Da-Ae</strain>
        <tissue evidence="5">Seedling</tissue>
    </source>
</reference>
<protein>
    <recommendedName>
        <fullName evidence="4">RRM domain-containing protein</fullName>
    </recommendedName>
</protein>
<evidence type="ECO:0000313" key="5">
    <source>
        <dbReference type="EMBL" id="KAH0943088.1"/>
    </source>
</evidence>
<feature type="region of interest" description="Disordered" evidence="2">
    <location>
        <begin position="453"/>
        <end position="598"/>
    </location>
</feature>
<dbReference type="PROSITE" id="PS50102">
    <property type="entry name" value="RRM"/>
    <property type="match status" value="1"/>
</dbReference>
<feature type="compositionally biased region" description="Basic residues" evidence="2">
    <location>
        <begin position="549"/>
        <end position="559"/>
    </location>
</feature>
<dbReference type="InterPro" id="IPR012677">
    <property type="entry name" value="Nucleotide-bd_a/b_plait_sf"/>
</dbReference>
<keyword evidence="3" id="KW-1133">Transmembrane helix</keyword>
<dbReference type="Proteomes" id="UP000824890">
    <property type="component" value="Unassembled WGS sequence"/>
</dbReference>
<dbReference type="PANTHER" id="PTHR32343">
    <property type="entry name" value="SERINE/ARGININE-RICH SPLICING FACTOR"/>
    <property type="match status" value="1"/>
</dbReference>
<dbReference type="InterPro" id="IPR000504">
    <property type="entry name" value="RRM_dom"/>
</dbReference>
<dbReference type="SMART" id="SM00360">
    <property type="entry name" value="RRM"/>
    <property type="match status" value="1"/>
</dbReference>
<feature type="compositionally biased region" description="Basic and acidic residues" evidence="2">
    <location>
        <begin position="418"/>
        <end position="427"/>
    </location>
</feature>
<feature type="compositionally biased region" description="Basic and acidic residues" evidence="2">
    <location>
        <begin position="469"/>
        <end position="489"/>
    </location>
</feature>
<dbReference type="Pfam" id="PF00076">
    <property type="entry name" value="RRM_1"/>
    <property type="match status" value="1"/>
</dbReference>
<feature type="compositionally biased region" description="Basic and acidic residues" evidence="2">
    <location>
        <begin position="397"/>
        <end position="410"/>
    </location>
</feature>
<comment type="caution">
    <text evidence="5">The sequence shown here is derived from an EMBL/GenBank/DDBJ whole genome shotgun (WGS) entry which is preliminary data.</text>
</comment>
<dbReference type="PANTHER" id="PTHR32343:SF8">
    <property type="entry name" value="RNA RECOGNITION MOTIF (RRM)-CONTAINING PROTEIN"/>
    <property type="match status" value="1"/>
</dbReference>
<keyword evidence="6" id="KW-1185">Reference proteome</keyword>
<dbReference type="InterPro" id="IPR035979">
    <property type="entry name" value="RBD_domain_sf"/>
</dbReference>
<feature type="domain" description="RRM" evidence="4">
    <location>
        <begin position="158"/>
        <end position="229"/>
    </location>
</feature>
<feature type="compositionally biased region" description="Basic and acidic residues" evidence="2">
    <location>
        <begin position="496"/>
        <end position="515"/>
    </location>
</feature>
<evidence type="ECO:0000256" key="1">
    <source>
        <dbReference type="PROSITE-ProRule" id="PRU00176"/>
    </source>
</evidence>
<evidence type="ECO:0000256" key="3">
    <source>
        <dbReference type="SAM" id="Phobius"/>
    </source>
</evidence>
<evidence type="ECO:0000313" key="6">
    <source>
        <dbReference type="Proteomes" id="UP000824890"/>
    </source>
</evidence>
<keyword evidence="1" id="KW-0694">RNA-binding</keyword>
<keyword evidence="3" id="KW-0472">Membrane</keyword>
<feature type="transmembrane region" description="Helical" evidence="3">
    <location>
        <begin position="39"/>
        <end position="59"/>
    </location>
</feature>
<organism evidence="5 6">
    <name type="scientific">Brassica napus</name>
    <name type="common">Rape</name>
    <dbReference type="NCBI Taxonomy" id="3708"/>
    <lineage>
        <taxon>Eukaryota</taxon>
        <taxon>Viridiplantae</taxon>
        <taxon>Streptophyta</taxon>
        <taxon>Embryophyta</taxon>
        <taxon>Tracheophyta</taxon>
        <taxon>Spermatophyta</taxon>
        <taxon>Magnoliopsida</taxon>
        <taxon>eudicotyledons</taxon>
        <taxon>Gunneridae</taxon>
        <taxon>Pentapetalae</taxon>
        <taxon>rosids</taxon>
        <taxon>malvids</taxon>
        <taxon>Brassicales</taxon>
        <taxon>Brassicaceae</taxon>
        <taxon>Brassiceae</taxon>
        <taxon>Brassica</taxon>
    </lineage>
</organism>
<evidence type="ECO:0000256" key="2">
    <source>
        <dbReference type="SAM" id="MobiDB-lite"/>
    </source>
</evidence>
<keyword evidence="3" id="KW-0812">Transmembrane</keyword>
<dbReference type="EMBL" id="JAGKQM010000001">
    <property type="protein sequence ID" value="KAH0943088.1"/>
    <property type="molecule type" value="Genomic_DNA"/>
</dbReference>
<feature type="compositionally biased region" description="Basic and acidic residues" evidence="2">
    <location>
        <begin position="453"/>
        <end position="462"/>
    </location>
</feature>
<proteinExistence type="predicted"/>